<name>A0A3D8QGD2_9HELO</name>
<dbReference type="InterPro" id="IPR010730">
    <property type="entry name" value="HET"/>
</dbReference>
<dbReference type="AlphaFoldDB" id="A0A3D8QGD2"/>
<accession>A0A3D8QGD2</accession>
<sequence>MNHTPHHIVLNGSNFVVTPHLYGALKYLRRDDTERVVWIDALCIDQSNISERGEQVSLMKQIYSQAAETTIWLGDETPSSSLAMQHLIAASASADPEAWFITRLQQDFESQTLEWKAIIQLFRMDYWSRVWIIQETAVSRRLSVSCGRHSISWDLAVAAQNAWVSFRASTLPKPIQVAIEVMEDMTAGEGTPTSLRWAPRNGGPIPLTINRQRIADAESSNLINLLRDNWTALATDPRDKIYSLLGLATDCQDPLLKADYSVSQFDTYVTTMEYLLHNHGSLDLIAYSGMHILILPSYVYRVPSWIPTFFWASEARTTAVASQYIYKSTSVPFKASGTRPAIASFRPVTKWADSLLGIKRVYLRARACRIDRITKVLYCQARWATLSRELDGLRKKLKIATEWLPYQHFSGISRDGEDRDLVDQIRVLYHYFVLNGQADIRPQSPEEERERARKTDILWRTLVFNRTFDGDLAPESWSADFSVLIHGPTTLLPLTTTTSQLQSTSTREPSLLADTDNQYVEAVAKATQLIQPFLQAVRNLTICKRFVFLTENGHIGVANNSAKVGDSICIILGCSMPMVANVMDKGKTDPDVIGVTRATLCGAAYLHEYMYGLATDEIDTEQRELEWFEFG</sequence>
<dbReference type="PANTHER" id="PTHR24148:SF73">
    <property type="entry name" value="HET DOMAIN PROTEIN (AFU_ORTHOLOGUE AFUA_8G01020)"/>
    <property type="match status" value="1"/>
</dbReference>
<proteinExistence type="predicted"/>
<dbReference type="PANTHER" id="PTHR24148">
    <property type="entry name" value="ANKYRIN REPEAT DOMAIN-CONTAINING PROTEIN 39 HOMOLOG-RELATED"/>
    <property type="match status" value="1"/>
</dbReference>
<keyword evidence="3" id="KW-1185">Reference proteome</keyword>
<organism evidence="2 3">
    <name type="scientific">Coleophoma cylindrospora</name>
    <dbReference type="NCBI Taxonomy" id="1849047"/>
    <lineage>
        <taxon>Eukaryota</taxon>
        <taxon>Fungi</taxon>
        <taxon>Dikarya</taxon>
        <taxon>Ascomycota</taxon>
        <taxon>Pezizomycotina</taxon>
        <taxon>Leotiomycetes</taxon>
        <taxon>Helotiales</taxon>
        <taxon>Dermateaceae</taxon>
        <taxon>Coleophoma</taxon>
    </lineage>
</organism>
<evidence type="ECO:0000313" key="3">
    <source>
        <dbReference type="Proteomes" id="UP000256645"/>
    </source>
</evidence>
<dbReference type="Pfam" id="PF06985">
    <property type="entry name" value="HET"/>
    <property type="match status" value="1"/>
</dbReference>
<evidence type="ECO:0000259" key="1">
    <source>
        <dbReference type="Pfam" id="PF06985"/>
    </source>
</evidence>
<dbReference type="Proteomes" id="UP000256645">
    <property type="component" value="Unassembled WGS sequence"/>
</dbReference>
<feature type="domain" description="Heterokaryon incompatibility" evidence="1">
    <location>
        <begin position="5"/>
        <end position="135"/>
    </location>
</feature>
<comment type="caution">
    <text evidence="2">The sequence shown here is derived from an EMBL/GenBank/DDBJ whole genome shotgun (WGS) entry which is preliminary data.</text>
</comment>
<dbReference type="EMBL" id="PDLM01000015">
    <property type="protein sequence ID" value="RDW60748.1"/>
    <property type="molecule type" value="Genomic_DNA"/>
</dbReference>
<dbReference type="InterPro" id="IPR052895">
    <property type="entry name" value="HetReg/Transcr_Mod"/>
</dbReference>
<gene>
    <name evidence="2" type="ORF">BP6252_12131</name>
</gene>
<evidence type="ECO:0000313" key="2">
    <source>
        <dbReference type="EMBL" id="RDW60748.1"/>
    </source>
</evidence>
<dbReference type="OrthoDB" id="3539447at2759"/>
<protein>
    <recommendedName>
        <fullName evidence="1">Heterokaryon incompatibility domain-containing protein</fullName>
    </recommendedName>
</protein>
<reference evidence="2 3" key="1">
    <citation type="journal article" date="2018" name="IMA Fungus">
        <title>IMA Genome-F 9: Draft genome sequence of Annulohypoxylon stygium, Aspergillus mulundensis, Berkeleyomyces basicola (syn. Thielaviopsis basicola), Ceratocystis smalleyi, two Cercospora beticola strains, Coleophoma cylindrospora, Fusarium fracticaudum, Phialophora cf. hyalina, and Morchella septimelata.</title>
        <authorList>
            <person name="Wingfield B.D."/>
            <person name="Bills G.F."/>
            <person name="Dong Y."/>
            <person name="Huang W."/>
            <person name="Nel W.J."/>
            <person name="Swalarsk-Parry B.S."/>
            <person name="Vaghefi N."/>
            <person name="Wilken P.M."/>
            <person name="An Z."/>
            <person name="de Beer Z.W."/>
            <person name="De Vos L."/>
            <person name="Chen L."/>
            <person name="Duong T.A."/>
            <person name="Gao Y."/>
            <person name="Hammerbacher A."/>
            <person name="Kikkert J.R."/>
            <person name="Li Y."/>
            <person name="Li H."/>
            <person name="Li K."/>
            <person name="Li Q."/>
            <person name="Liu X."/>
            <person name="Ma X."/>
            <person name="Naidoo K."/>
            <person name="Pethybridge S.J."/>
            <person name="Sun J."/>
            <person name="Steenkamp E.T."/>
            <person name="van der Nest M.A."/>
            <person name="van Wyk S."/>
            <person name="Wingfield M.J."/>
            <person name="Xiong C."/>
            <person name="Yue Q."/>
            <person name="Zhang X."/>
        </authorList>
    </citation>
    <scope>NUCLEOTIDE SEQUENCE [LARGE SCALE GENOMIC DNA]</scope>
    <source>
        <strain evidence="2 3">BP6252</strain>
    </source>
</reference>